<reference evidence="1" key="1">
    <citation type="journal article" date="2021" name="Evol. Appl.">
        <title>The genome of the Pyrenean desman and the effects of bottlenecks and inbreeding on the genomic landscape of an endangered species.</title>
        <authorList>
            <person name="Escoda L."/>
            <person name="Castresana J."/>
        </authorList>
    </citation>
    <scope>NUCLEOTIDE SEQUENCE</scope>
    <source>
        <strain evidence="1">IBE-C5619</strain>
    </source>
</reference>
<dbReference type="Proteomes" id="UP000700334">
    <property type="component" value="Unassembled WGS sequence"/>
</dbReference>
<evidence type="ECO:0000313" key="1">
    <source>
        <dbReference type="EMBL" id="KAG8514216.1"/>
    </source>
</evidence>
<proteinExistence type="predicted"/>
<organism evidence="1 2">
    <name type="scientific">Galemys pyrenaicus</name>
    <name type="common">Iberian desman</name>
    <name type="synonym">Pyrenean desman</name>
    <dbReference type="NCBI Taxonomy" id="202257"/>
    <lineage>
        <taxon>Eukaryota</taxon>
        <taxon>Metazoa</taxon>
        <taxon>Chordata</taxon>
        <taxon>Craniata</taxon>
        <taxon>Vertebrata</taxon>
        <taxon>Euteleostomi</taxon>
        <taxon>Mammalia</taxon>
        <taxon>Eutheria</taxon>
        <taxon>Laurasiatheria</taxon>
        <taxon>Eulipotyphla</taxon>
        <taxon>Talpidae</taxon>
        <taxon>Galemys</taxon>
    </lineage>
</organism>
<name>A0A8J6A763_GALPY</name>
<sequence length="29" mass="3134">MGTIQKGIPRSVMVKLEGFTILASMQLAL</sequence>
<keyword evidence="2" id="KW-1185">Reference proteome</keyword>
<protein>
    <submittedName>
        <fullName evidence="1">Uncharacterized protein</fullName>
    </submittedName>
</protein>
<dbReference type="EMBL" id="JAGFMF010011752">
    <property type="protein sequence ID" value="KAG8514216.1"/>
    <property type="molecule type" value="Genomic_DNA"/>
</dbReference>
<accession>A0A8J6A763</accession>
<comment type="caution">
    <text evidence="1">The sequence shown here is derived from an EMBL/GenBank/DDBJ whole genome shotgun (WGS) entry which is preliminary data.</text>
</comment>
<evidence type="ECO:0000313" key="2">
    <source>
        <dbReference type="Proteomes" id="UP000700334"/>
    </source>
</evidence>
<gene>
    <name evidence="1" type="ORF">J0S82_003816</name>
</gene>
<dbReference type="AlphaFoldDB" id="A0A8J6A763"/>